<proteinExistence type="predicted"/>
<keyword evidence="1" id="KW-0805">Transcription regulation</keyword>
<dbReference type="InterPro" id="IPR036388">
    <property type="entry name" value="WH-like_DNA-bd_sf"/>
</dbReference>
<dbReference type="PROSITE" id="PS51071">
    <property type="entry name" value="HTH_RPIR"/>
    <property type="match status" value="1"/>
</dbReference>
<dbReference type="GO" id="GO:1901135">
    <property type="term" value="P:carbohydrate derivative metabolic process"/>
    <property type="evidence" value="ECO:0007669"/>
    <property type="project" value="InterPro"/>
</dbReference>
<keyword evidence="3" id="KW-0804">Transcription</keyword>
<sequence>MLLQEQMKQDIFSYNEKTIIDFILEKQEQIKDYSTKMIGDETYTAPSTIIRIAHKLGFQGWSDFKESFLDEVIYLNNHFQEIDPNFPFTNQDTMMQIAHKITQLHIESAKDTASLIQHDTLQKALRIMAKADVIKVFAVANLNFIGEEFVFKLNRIHKRAYIEPVQDNQFQDAIMTTSNECAICLSYSGETPTLLKTAQYLKENNVPIIAITSLGKNRLSDLADVSLNISTREKSFSKIAGFTSLESMNIVLNILYSCLFSLNYQANLDYKIKVARRVETNRKIDNEIIEELKED</sequence>
<name>A0A2T3G657_9FIRM</name>
<evidence type="ECO:0000313" key="6">
    <source>
        <dbReference type="EMBL" id="MCB8561374.1"/>
    </source>
</evidence>
<dbReference type="GO" id="GO:0003677">
    <property type="term" value="F:DNA binding"/>
    <property type="evidence" value="ECO:0007669"/>
    <property type="project" value="UniProtKB-KW"/>
</dbReference>
<dbReference type="Gene3D" id="3.40.50.10490">
    <property type="entry name" value="Glucose-6-phosphate isomerase like protein, domain 1"/>
    <property type="match status" value="1"/>
</dbReference>
<evidence type="ECO:0000259" key="4">
    <source>
        <dbReference type="PROSITE" id="PS51071"/>
    </source>
</evidence>
<dbReference type="Proteomes" id="UP000240974">
    <property type="component" value="Unassembled WGS sequence"/>
</dbReference>
<dbReference type="InterPro" id="IPR009057">
    <property type="entry name" value="Homeodomain-like_sf"/>
</dbReference>
<protein>
    <submittedName>
        <fullName evidence="7">MurR/RpiR family transcriptional regulator</fullName>
    </submittedName>
</protein>
<accession>A0A2T3G657</accession>
<evidence type="ECO:0000256" key="2">
    <source>
        <dbReference type="ARBA" id="ARBA00023125"/>
    </source>
</evidence>
<dbReference type="InterPro" id="IPR000281">
    <property type="entry name" value="HTH_RpiR"/>
</dbReference>
<dbReference type="CDD" id="cd05013">
    <property type="entry name" value="SIS_RpiR"/>
    <property type="match status" value="1"/>
</dbReference>
<gene>
    <name evidence="7" type="ORF">C7U54_02515</name>
    <name evidence="6" type="ORF">LJD74_05010</name>
</gene>
<dbReference type="InterPro" id="IPR035472">
    <property type="entry name" value="RpiR-like_SIS"/>
</dbReference>
<dbReference type="PROSITE" id="PS51464">
    <property type="entry name" value="SIS"/>
    <property type="match status" value="1"/>
</dbReference>
<feature type="domain" description="SIS" evidence="5">
    <location>
        <begin position="124"/>
        <end position="265"/>
    </location>
</feature>
<dbReference type="PANTHER" id="PTHR30514:SF10">
    <property type="entry name" value="MURR_RPIR FAMILY TRANSCRIPTIONAL REGULATOR"/>
    <property type="match status" value="1"/>
</dbReference>
<comment type="caution">
    <text evidence="7">The sequence shown here is derived from an EMBL/GenBank/DDBJ whole genome shotgun (WGS) entry which is preliminary data.</text>
</comment>
<dbReference type="EMBL" id="JAJDKQ010000006">
    <property type="protein sequence ID" value="MCB8561374.1"/>
    <property type="molecule type" value="Genomic_DNA"/>
</dbReference>
<dbReference type="SUPFAM" id="SSF53697">
    <property type="entry name" value="SIS domain"/>
    <property type="match status" value="1"/>
</dbReference>
<keyword evidence="2" id="KW-0238">DNA-binding</keyword>
<evidence type="ECO:0000256" key="1">
    <source>
        <dbReference type="ARBA" id="ARBA00023015"/>
    </source>
</evidence>
<dbReference type="RefSeq" id="WP_107029192.1">
    <property type="nucleotide sequence ID" value="NZ_JAJDKQ010000006.1"/>
</dbReference>
<evidence type="ECO:0000256" key="3">
    <source>
        <dbReference type="ARBA" id="ARBA00023163"/>
    </source>
</evidence>
<dbReference type="GO" id="GO:0003700">
    <property type="term" value="F:DNA-binding transcription factor activity"/>
    <property type="evidence" value="ECO:0007669"/>
    <property type="project" value="InterPro"/>
</dbReference>
<dbReference type="InterPro" id="IPR047640">
    <property type="entry name" value="RpiR-like"/>
</dbReference>
<reference evidence="6" key="2">
    <citation type="submission" date="2021-10" db="EMBL/GenBank/DDBJ databases">
        <title>Collection of gut derived symbiotic bacterial strains cultured from healthy donors.</title>
        <authorList>
            <person name="Lin H."/>
            <person name="Littmann E."/>
            <person name="Kohout C."/>
            <person name="Pamer E.G."/>
        </authorList>
    </citation>
    <scope>NUCLEOTIDE SEQUENCE</scope>
    <source>
        <strain evidence="6">DFI.5.2</strain>
    </source>
</reference>
<evidence type="ECO:0000313" key="8">
    <source>
        <dbReference type="Proteomes" id="UP000240974"/>
    </source>
</evidence>
<reference evidence="7 8" key="1">
    <citation type="journal article" date="2019" name="Int. J. Syst. Evol. Microbiol.">
        <title>Faecalibacillus intestinalis gen. nov., sp. nov. and Faecalibacillus faecis sp. nov., isolated from human faeces.</title>
        <authorList>
            <person name="Seo B."/>
            <person name="Jeon K."/>
            <person name="Baek I."/>
            <person name="Lee Y.M."/>
            <person name="Baek K."/>
            <person name="Ko G."/>
        </authorList>
    </citation>
    <scope>NUCLEOTIDE SEQUENCE [LARGE SCALE GENOMIC DNA]</scope>
    <source>
        <strain evidence="7 8">SNUG30099</strain>
    </source>
</reference>
<dbReference type="InterPro" id="IPR046348">
    <property type="entry name" value="SIS_dom_sf"/>
</dbReference>
<dbReference type="Pfam" id="PF01418">
    <property type="entry name" value="HTH_6"/>
    <property type="match status" value="1"/>
</dbReference>
<organism evidence="7 8">
    <name type="scientific">Faecalibacillus intestinalis</name>
    <dbReference type="NCBI Taxonomy" id="1982626"/>
    <lineage>
        <taxon>Bacteria</taxon>
        <taxon>Bacillati</taxon>
        <taxon>Bacillota</taxon>
        <taxon>Erysipelotrichia</taxon>
        <taxon>Erysipelotrichales</taxon>
        <taxon>Coprobacillaceae</taxon>
        <taxon>Faecalibacillus</taxon>
    </lineage>
</organism>
<dbReference type="SUPFAM" id="SSF46689">
    <property type="entry name" value="Homeodomain-like"/>
    <property type="match status" value="1"/>
</dbReference>
<dbReference type="Proteomes" id="UP001197827">
    <property type="component" value="Unassembled WGS sequence"/>
</dbReference>
<dbReference type="GO" id="GO:0097367">
    <property type="term" value="F:carbohydrate derivative binding"/>
    <property type="evidence" value="ECO:0007669"/>
    <property type="project" value="InterPro"/>
</dbReference>
<feature type="domain" description="HTH rpiR-type" evidence="4">
    <location>
        <begin position="1"/>
        <end position="75"/>
    </location>
</feature>
<evidence type="ECO:0000259" key="5">
    <source>
        <dbReference type="PROSITE" id="PS51464"/>
    </source>
</evidence>
<dbReference type="AlphaFoldDB" id="A0A2T3G657"/>
<dbReference type="Pfam" id="PF01380">
    <property type="entry name" value="SIS"/>
    <property type="match status" value="1"/>
</dbReference>
<dbReference type="PANTHER" id="PTHR30514">
    <property type="entry name" value="GLUCOKINASE"/>
    <property type="match status" value="1"/>
</dbReference>
<evidence type="ECO:0000313" key="7">
    <source>
        <dbReference type="EMBL" id="PST43027.1"/>
    </source>
</evidence>
<keyword evidence="8" id="KW-1185">Reference proteome</keyword>
<dbReference type="InterPro" id="IPR001347">
    <property type="entry name" value="SIS_dom"/>
</dbReference>
<dbReference type="EMBL" id="PYLQ01000002">
    <property type="protein sequence ID" value="PST43027.1"/>
    <property type="molecule type" value="Genomic_DNA"/>
</dbReference>
<dbReference type="Gene3D" id="1.10.10.10">
    <property type="entry name" value="Winged helix-like DNA-binding domain superfamily/Winged helix DNA-binding domain"/>
    <property type="match status" value="1"/>
</dbReference>